<evidence type="ECO:0000259" key="2">
    <source>
        <dbReference type="Pfam" id="PF06527"/>
    </source>
</evidence>
<name>A0A345Y3A9_9NEIS</name>
<dbReference type="KEGG" id="ccah:DWG20_02635"/>
<feature type="domain" description="TniQ" evidence="2">
    <location>
        <begin position="29"/>
        <end position="171"/>
    </location>
</feature>
<dbReference type="EMBL" id="CP031337">
    <property type="protein sequence ID" value="AXK38411.1"/>
    <property type="molecule type" value="Genomic_DNA"/>
</dbReference>
<feature type="compositionally biased region" description="Basic and acidic residues" evidence="1">
    <location>
        <begin position="1"/>
        <end position="17"/>
    </location>
</feature>
<protein>
    <recommendedName>
        <fullName evidence="2">TniQ domain-containing protein</fullName>
    </recommendedName>
</protein>
<gene>
    <name evidence="3" type="ORF">DWG20_02635</name>
</gene>
<organism evidence="3 4">
    <name type="scientific">Crenobacter cavernae</name>
    <dbReference type="NCBI Taxonomy" id="2290923"/>
    <lineage>
        <taxon>Bacteria</taxon>
        <taxon>Pseudomonadati</taxon>
        <taxon>Pseudomonadota</taxon>
        <taxon>Betaproteobacteria</taxon>
        <taxon>Neisseriales</taxon>
        <taxon>Neisseriaceae</taxon>
        <taxon>Crenobacter</taxon>
    </lineage>
</organism>
<dbReference type="AlphaFoldDB" id="A0A345Y3A9"/>
<dbReference type="OrthoDB" id="9036115at2"/>
<feature type="region of interest" description="Disordered" evidence="1">
    <location>
        <begin position="1"/>
        <end position="26"/>
    </location>
</feature>
<evidence type="ECO:0000313" key="4">
    <source>
        <dbReference type="Proteomes" id="UP000254537"/>
    </source>
</evidence>
<dbReference type="Pfam" id="PF06527">
    <property type="entry name" value="TniQ"/>
    <property type="match status" value="1"/>
</dbReference>
<dbReference type="InterPro" id="IPR009492">
    <property type="entry name" value="TniQ"/>
</dbReference>
<sequence>MPAHTSRDASARERNPSERLAGLPEGRLPLHLKPRDDELLSSWLVRLAHAHQLKVESLCTMLFGQGSPIWNRDIDRLAPDGVLARLSLATGAPVEQTRRTTLVDLEGWLSETIASHGHSHWIVPLGVFHRNRRHPGLMYCPACLTEESDRYYRRLWRIAWASVCVKHRCELVDRCPSCGAPVAPHRTDMKARCLIPTPVTLIRCHACQGWLTQQPLAPASAALVAFQSRLEQALAQGYIDWDDNPSLHSVLFFEGLRALLSNGLRGLNRMVPGTARRAVFETRSLEDRRADLLQLCEWLEHWPQHFLDTIATKRLRGAELCSATRPLPYWYFRVVHPLAHLSAPTLEPEAEAIMSVITKHTGTHNLRAARRLAGKDITTAWRHTHVRRRPSLDDYELAVVTVDHHIAATLEPSQRLTLLRQKFMLVARYGLRLSGVALAQLTLADVRARVPNMPPVSFYDVPHTPSQAAAWLLWYCRHVRPQLHPAADEPRLFVNARTGKGLGANACRQWTTIPPHRS</sequence>
<dbReference type="Proteomes" id="UP000254537">
    <property type="component" value="Chromosome"/>
</dbReference>
<evidence type="ECO:0000313" key="3">
    <source>
        <dbReference type="EMBL" id="AXK38411.1"/>
    </source>
</evidence>
<reference evidence="3 4" key="1">
    <citation type="submission" date="2018-07" db="EMBL/GenBank/DDBJ databases">
        <title>Crenobacter cavernae sp. nov., isolated from a karst cave.</title>
        <authorList>
            <person name="Zhu H."/>
        </authorList>
    </citation>
    <scope>NUCLEOTIDE SEQUENCE [LARGE SCALE GENOMIC DNA]</scope>
    <source>
        <strain evidence="3 4">K1W11S-77</strain>
    </source>
</reference>
<evidence type="ECO:0000256" key="1">
    <source>
        <dbReference type="SAM" id="MobiDB-lite"/>
    </source>
</evidence>
<proteinExistence type="predicted"/>
<accession>A0A345Y3A9</accession>